<dbReference type="OrthoDB" id="3367at2759"/>
<dbReference type="GO" id="GO:0051286">
    <property type="term" value="C:cell tip"/>
    <property type="evidence" value="ECO:0007669"/>
    <property type="project" value="TreeGrafter"/>
</dbReference>
<feature type="compositionally biased region" description="Polar residues" evidence="4">
    <location>
        <begin position="531"/>
        <end position="552"/>
    </location>
</feature>
<feature type="repeat" description="WD" evidence="3">
    <location>
        <begin position="440"/>
        <end position="481"/>
    </location>
</feature>
<feature type="region of interest" description="Disordered" evidence="4">
    <location>
        <begin position="194"/>
        <end position="214"/>
    </location>
</feature>
<keyword evidence="1 3" id="KW-0853">WD repeat</keyword>
<feature type="compositionally biased region" description="Polar residues" evidence="4">
    <location>
        <begin position="137"/>
        <end position="148"/>
    </location>
</feature>
<protein>
    <submittedName>
        <fullName evidence="5">Uncharacterized protein</fullName>
    </submittedName>
</protein>
<evidence type="ECO:0000313" key="6">
    <source>
        <dbReference type="Proteomes" id="UP000094385"/>
    </source>
</evidence>
<dbReference type="InterPro" id="IPR036322">
    <property type="entry name" value="WD40_repeat_dom_sf"/>
</dbReference>
<feature type="region of interest" description="Disordered" evidence="4">
    <location>
        <begin position="107"/>
        <end position="150"/>
    </location>
</feature>
<dbReference type="AlphaFoldDB" id="A0A1E3QDG0"/>
<dbReference type="Pfam" id="PF00400">
    <property type="entry name" value="WD40"/>
    <property type="match status" value="3"/>
</dbReference>
<dbReference type="SMART" id="SM00320">
    <property type="entry name" value="WD40"/>
    <property type="match status" value="5"/>
</dbReference>
<evidence type="ECO:0000256" key="3">
    <source>
        <dbReference type="PROSITE-ProRule" id="PRU00221"/>
    </source>
</evidence>
<feature type="compositionally biased region" description="Polar residues" evidence="4">
    <location>
        <begin position="109"/>
        <end position="125"/>
    </location>
</feature>
<dbReference type="SUPFAM" id="SSF50978">
    <property type="entry name" value="WD40 repeat-like"/>
    <property type="match status" value="1"/>
</dbReference>
<dbReference type="PANTHER" id="PTHR14107:SF16">
    <property type="entry name" value="AT02583P"/>
    <property type="match status" value="1"/>
</dbReference>
<evidence type="ECO:0000313" key="5">
    <source>
        <dbReference type="EMBL" id="ODQ75739.1"/>
    </source>
</evidence>
<dbReference type="GO" id="GO:0045013">
    <property type="term" value="P:carbon catabolite repression of transcription"/>
    <property type="evidence" value="ECO:0007669"/>
    <property type="project" value="TreeGrafter"/>
</dbReference>
<dbReference type="GO" id="GO:0005634">
    <property type="term" value="C:nucleus"/>
    <property type="evidence" value="ECO:0007669"/>
    <property type="project" value="TreeGrafter"/>
</dbReference>
<reference evidence="5 6" key="1">
    <citation type="journal article" date="2016" name="Proc. Natl. Acad. Sci. U.S.A.">
        <title>Comparative genomics of biotechnologically important yeasts.</title>
        <authorList>
            <person name="Riley R."/>
            <person name="Haridas S."/>
            <person name="Wolfe K.H."/>
            <person name="Lopes M.R."/>
            <person name="Hittinger C.T."/>
            <person name="Goeker M."/>
            <person name="Salamov A.A."/>
            <person name="Wisecaver J.H."/>
            <person name="Long T.M."/>
            <person name="Calvey C.H."/>
            <person name="Aerts A.L."/>
            <person name="Barry K.W."/>
            <person name="Choi C."/>
            <person name="Clum A."/>
            <person name="Coughlan A.Y."/>
            <person name="Deshpande S."/>
            <person name="Douglass A.P."/>
            <person name="Hanson S.J."/>
            <person name="Klenk H.-P."/>
            <person name="LaButti K.M."/>
            <person name="Lapidus A."/>
            <person name="Lindquist E.A."/>
            <person name="Lipzen A.M."/>
            <person name="Meier-Kolthoff J.P."/>
            <person name="Ohm R.A."/>
            <person name="Otillar R.P."/>
            <person name="Pangilinan J.L."/>
            <person name="Peng Y."/>
            <person name="Rokas A."/>
            <person name="Rosa C.A."/>
            <person name="Scheuner C."/>
            <person name="Sibirny A.A."/>
            <person name="Slot J.C."/>
            <person name="Stielow J.B."/>
            <person name="Sun H."/>
            <person name="Kurtzman C.P."/>
            <person name="Blackwell M."/>
            <person name="Grigoriev I.V."/>
            <person name="Jeffries T.W."/>
        </authorList>
    </citation>
    <scope>NUCLEOTIDE SEQUENCE [LARGE SCALE GENOMIC DNA]</scope>
    <source>
        <strain evidence="5 6">NRRL Y-11557</strain>
    </source>
</reference>
<evidence type="ECO:0000256" key="1">
    <source>
        <dbReference type="ARBA" id="ARBA00022574"/>
    </source>
</evidence>
<evidence type="ECO:0000256" key="2">
    <source>
        <dbReference type="ARBA" id="ARBA00022737"/>
    </source>
</evidence>
<dbReference type="Gene3D" id="2.130.10.10">
    <property type="entry name" value="YVTN repeat-like/Quinoprotein amine dehydrogenase"/>
    <property type="match status" value="1"/>
</dbReference>
<keyword evidence="2" id="KW-0677">Repeat</keyword>
<dbReference type="PROSITE" id="PS50294">
    <property type="entry name" value="WD_REPEATS_REGION"/>
    <property type="match status" value="1"/>
</dbReference>
<dbReference type="Proteomes" id="UP000094385">
    <property type="component" value="Unassembled WGS sequence"/>
</dbReference>
<dbReference type="STRING" id="675824.A0A1E3QDG0"/>
<sequence length="646" mass="72140">MFVLPPPPKFPISSPAYAAALMQLRDNNLDTHNTLKFPVGEEYAFTTGEGTYTLREDIHLATPPPHPSEVPVLNPNPLSTSPIFVTAGVKLSLCSIKHRNDSLPGMYRTATSNVSLSDSKSTTDTVPEYDEGDNFSEHGSASGTSRSGVSDIKSLSGAMLSQSVSSTVGNLPDEMAENNANALSSVLANTVAPAVNKDSKRRKPKNSLAKSNSSFISRINPHEHLAKRLSERHSEDLYFFANLNRSFNWMDYASPTWKHEPLAKILFTKAHPISHDVNQLTRSSHHIDVVIGFSSTDIIWYDPMSTRYNRLNKNGCINSSAVADIRWIPGSENLFMAGHMDGAILIYDKEMEDSNFVDELQSGIYPDTSKLETRDGFQVIKSIYSSQKVQKHNPLAYWKVSRKPITAFAFSPDCQHVAVVSEDGYLKIIDVLKEKLIDVYCSYYGGLLCVCWSPDGRYILTGGQDDLVSIWSFTSRTLVARCQGHQSFVTSVAFDPWRCDERVYRFGSVGEDCRLCLWDFSVKSLHRPRGVSSNRNTHRGSVSSYYSSNTKNWSDRQSLRSSRNRSDSNVVAIEDEEAYHPIATKASIPILPPVMSKQVDPEPLSSLHFRQDSIIITCHTGHIRTWNRPHVHSTEGVVDKEPKLQQ</sequence>
<evidence type="ECO:0000256" key="4">
    <source>
        <dbReference type="SAM" id="MobiDB-lite"/>
    </source>
</evidence>
<keyword evidence="6" id="KW-1185">Reference proteome</keyword>
<dbReference type="PROSITE" id="PS50082">
    <property type="entry name" value="WD_REPEATS_2"/>
    <property type="match status" value="1"/>
</dbReference>
<dbReference type="PANTHER" id="PTHR14107">
    <property type="entry name" value="WD REPEAT PROTEIN"/>
    <property type="match status" value="1"/>
</dbReference>
<accession>A0A1E3QDG0</accession>
<dbReference type="InterPro" id="IPR001680">
    <property type="entry name" value="WD40_rpt"/>
</dbReference>
<feature type="region of interest" description="Disordered" evidence="4">
    <location>
        <begin position="528"/>
        <end position="567"/>
    </location>
</feature>
<dbReference type="EMBL" id="KV454290">
    <property type="protein sequence ID" value="ODQ75739.1"/>
    <property type="molecule type" value="Genomic_DNA"/>
</dbReference>
<dbReference type="GO" id="GO:0032153">
    <property type="term" value="C:cell division site"/>
    <property type="evidence" value="ECO:0007669"/>
    <property type="project" value="TreeGrafter"/>
</dbReference>
<dbReference type="InterPro" id="IPR051362">
    <property type="entry name" value="WD_repeat_creC_regulators"/>
</dbReference>
<proteinExistence type="predicted"/>
<organism evidence="5 6">
    <name type="scientific">Lipomyces starkeyi NRRL Y-11557</name>
    <dbReference type="NCBI Taxonomy" id="675824"/>
    <lineage>
        <taxon>Eukaryota</taxon>
        <taxon>Fungi</taxon>
        <taxon>Dikarya</taxon>
        <taxon>Ascomycota</taxon>
        <taxon>Saccharomycotina</taxon>
        <taxon>Lipomycetes</taxon>
        <taxon>Lipomycetales</taxon>
        <taxon>Lipomycetaceae</taxon>
        <taxon>Lipomyces</taxon>
    </lineage>
</organism>
<gene>
    <name evidence="5" type="ORF">LIPSTDRAFT_335350</name>
</gene>
<dbReference type="InterPro" id="IPR015943">
    <property type="entry name" value="WD40/YVTN_repeat-like_dom_sf"/>
</dbReference>
<name>A0A1E3QDG0_LIPST</name>